<feature type="transmembrane region" description="Helical" evidence="6">
    <location>
        <begin position="243"/>
        <end position="264"/>
    </location>
</feature>
<dbReference type="Proteomes" id="UP000199337">
    <property type="component" value="Unassembled WGS sequence"/>
</dbReference>
<dbReference type="EMBL" id="FOOX01000003">
    <property type="protein sequence ID" value="SFG27405.1"/>
    <property type="molecule type" value="Genomic_DNA"/>
</dbReference>
<dbReference type="InterPro" id="IPR003841">
    <property type="entry name" value="Na/Pi_transpt"/>
</dbReference>
<feature type="transmembrane region" description="Helical" evidence="6">
    <location>
        <begin position="204"/>
        <end position="231"/>
    </location>
</feature>
<dbReference type="AlphaFoldDB" id="A0A1I2QFQ8"/>
<comment type="subcellular location">
    <subcellularLocation>
        <location evidence="1">Cell membrane</location>
        <topology evidence="1">Multi-pass membrane protein</topology>
    </subcellularLocation>
</comment>
<dbReference type="GO" id="GO:0044341">
    <property type="term" value="P:sodium-dependent phosphate transport"/>
    <property type="evidence" value="ECO:0007669"/>
    <property type="project" value="InterPro"/>
</dbReference>
<dbReference type="GO" id="GO:0005886">
    <property type="term" value="C:plasma membrane"/>
    <property type="evidence" value="ECO:0007669"/>
    <property type="project" value="UniProtKB-SubCell"/>
</dbReference>
<feature type="transmembrane region" description="Helical" evidence="6">
    <location>
        <begin position="276"/>
        <end position="294"/>
    </location>
</feature>
<evidence type="ECO:0000313" key="7">
    <source>
        <dbReference type="EMBL" id="SFG27405.1"/>
    </source>
</evidence>
<dbReference type="NCBIfam" id="NF037997">
    <property type="entry name" value="Na_Pi_symport"/>
    <property type="match status" value="1"/>
</dbReference>
<evidence type="ECO:0000256" key="6">
    <source>
        <dbReference type="SAM" id="Phobius"/>
    </source>
</evidence>
<evidence type="ECO:0000256" key="5">
    <source>
        <dbReference type="ARBA" id="ARBA00023136"/>
    </source>
</evidence>
<proteinExistence type="predicted"/>
<evidence type="ECO:0000256" key="1">
    <source>
        <dbReference type="ARBA" id="ARBA00004651"/>
    </source>
</evidence>
<dbReference type="GO" id="GO:0005436">
    <property type="term" value="F:sodium:phosphate symporter activity"/>
    <property type="evidence" value="ECO:0007669"/>
    <property type="project" value="InterPro"/>
</dbReference>
<accession>A0A1I2QFQ8</accession>
<dbReference type="PANTHER" id="PTHR10010">
    <property type="entry name" value="SOLUTE CARRIER FAMILY 34 SODIUM PHOSPHATE , MEMBER 2-RELATED"/>
    <property type="match status" value="1"/>
</dbReference>
<dbReference type="PANTHER" id="PTHR10010:SF46">
    <property type="entry name" value="SODIUM-DEPENDENT PHOSPHATE TRANSPORT PROTEIN 2B"/>
    <property type="match status" value="1"/>
</dbReference>
<keyword evidence="2" id="KW-1003">Cell membrane</keyword>
<keyword evidence="4 6" id="KW-1133">Transmembrane helix</keyword>
<protein>
    <submittedName>
        <fullName evidence="7">Phosphate:Na+ symporter</fullName>
    </submittedName>
</protein>
<feature type="transmembrane region" description="Helical" evidence="6">
    <location>
        <begin position="175"/>
        <end position="198"/>
    </location>
</feature>
<reference evidence="8" key="1">
    <citation type="submission" date="2016-10" db="EMBL/GenBank/DDBJ databases">
        <authorList>
            <person name="Varghese N."/>
            <person name="Submissions S."/>
        </authorList>
    </citation>
    <scope>NUCLEOTIDE SEQUENCE [LARGE SCALE GENOMIC DNA]</scope>
    <source>
        <strain evidence="8">DSM 17038</strain>
    </source>
</reference>
<dbReference type="Pfam" id="PF02690">
    <property type="entry name" value="Na_Pi_cotrans"/>
    <property type="match status" value="2"/>
</dbReference>
<dbReference type="InterPro" id="IPR004633">
    <property type="entry name" value="NaPi_cotrn-rel/YqeW-like"/>
</dbReference>
<sequence>MLVITGTLAGLYLLLQGMQIMRSGLENLSREKMKRALSTLTATSVAAAITGTLLTMLAQSSTAVSVLTIGFINAGLLNLAQAVGIILGANVGTCITVQLISFDLFKLALPAVAVGAVLCVLGGHRPTGQLGRSLFGFGLVFGSLWLIATALAPLREASWLNEILSTLHGSPLRAVLAGTLVTALLHSSAAATGIVMLLSEQQLVSLPIALALVLGNNIGTCITAILASFGGSRVGKQVAAAHVLLNVLGVILFLPFIQPLAILVGHSADNLPRQVANAHTLFNIISSLVVLPLARPFTRLVKLIVPDR</sequence>
<organism evidence="7 8">
    <name type="scientific">Desulfotruncus arcticus DSM 17038</name>
    <dbReference type="NCBI Taxonomy" id="1121424"/>
    <lineage>
        <taxon>Bacteria</taxon>
        <taxon>Bacillati</taxon>
        <taxon>Bacillota</taxon>
        <taxon>Clostridia</taxon>
        <taxon>Eubacteriales</taxon>
        <taxon>Desulfallaceae</taxon>
        <taxon>Desulfotruncus</taxon>
    </lineage>
</organism>
<dbReference type="RefSeq" id="WP_092469709.1">
    <property type="nucleotide sequence ID" value="NZ_FOOX01000003.1"/>
</dbReference>
<keyword evidence="5 6" id="KW-0472">Membrane</keyword>
<dbReference type="OrthoDB" id="9763003at2"/>
<dbReference type="NCBIfam" id="TIGR00704">
    <property type="entry name" value="NaPi_cotrn_rel"/>
    <property type="match status" value="1"/>
</dbReference>
<feature type="transmembrane region" description="Helical" evidence="6">
    <location>
        <begin position="37"/>
        <end position="58"/>
    </location>
</feature>
<keyword evidence="8" id="KW-1185">Reference proteome</keyword>
<feature type="transmembrane region" description="Helical" evidence="6">
    <location>
        <begin position="104"/>
        <end position="123"/>
    </location>
</feature>
<gene>
    <name evidence="7" type="ORF">SAMN05660649_01227</name>
</gene>
<feature type="transmembrane region" description="Helical" evidence="6">
    <location>
        <begin position="135"/>
        <end position="154"/>
    </location>
</feature>
<evidence type="ECO:0000256" key="4">
    <source>
        <dbReference type="ARBA" id="ARBA00022989"/>
    </source>
</evidence>
<evidence type="ECO:0000313" key="8">
    <source>
        <dbReference type="Proteomes" id="UP000199337"/>
    </source>
</evidence>
<evidence type="ECO:0000256" key="3">
    <source>
        <dbReference type="ARBA" id="ARBA00022692"/>
    </source>
</evidence>
<name>A0A1I2QFQ8_9FIRM</name>
<feature type="transmembrane region" description="Helical" evidence="6">
    <location>
        <begin position="64"/>
        <end position="92"/>
    </location>
</feature>
<evidence type="ECO:0000256" key="2">
    <source>
        <dbReference type="ARBA" id="ARBA00022475"/>
    </source>
</evidence>
<keyword evidence="3 6" id="KW-0812">Transmembrane</keyword>